<reference evidence="2" key="1">
    <citation type="submission" date="2021-09" db="EMBL/GenBank/DDBJ databases">
        <authorList>
            <consortium name="AG Swart"/>
            <person name="Singh M."/>
            <person name="Singh A."/>
            <person name="Seah K."/>
            <person name="Emmerich C."/>
        </authorList>
    </citation>
    <scope>NUCLEOTIDE SEQUENCE</scope>
    <source>
        <strain evidence="2">ATCC30299</strain>
    </source>
</reference>
<organism evidence="2 3">
    <name type="scientific">Blepharisma stoltei</name>
    <dbReference type="NCBI Taxonomy" id="1481888"/>
    <lineage>
        <taxon>Eukaryota</taxon>
        <taxon>Sar</taxon>
        <taxon>Alveolata</taxon>
        <taxon>Ciliophora</taxon>
        <taxon>Postciliodesmatophora</taxon>
        <taxon>Heterotrichea</taxon>
        <taxon>Heterotrichida</taxon>
        <taxon>Blepharismidae</taxon>
        <taxon>Blepharisma</taxon>
    </lineage>
</organism>
<gene>
    <name evidence="2" type="ORF">BSTOLATCC_MIC5006</name>
</gene>
<keyword evidence="1" id="KW-0812">Transmembrane</keyword>
<dbReference type="Proteomes" id="UP001162131">
    <property type="component" value="Unassembled WGS sequence"/>
</dbReference>
<keyword evidence="1" id="KW-1133">Transmembrane helix</keyword>
<protein>
    <submittedName>
        <fullName evidence="2">Uncharacterized protein</fullName>
    </submittedName>
</protein>
<feature type="transmembrane region" description="Helical" evidence="1">
    <location>
        <begin position="160"/>
        <end position="183"/>
    </location>
</feature>
<evidence type="ECO:0000256" key="1">
    <source>
        <dbReference type="SAM" id="Phobius"/>
    </source>
</evidence>
<feature type="transmembrane region" description="Helical" evidence="1">
    <location>
        <begin position="204"/>
        <end position="225"/>
    </location>
</feature>
<name>A0AAU9IKQ5_9CILI</name>
<feature type="transmembrane region" description="Helical" evidence="1">
    <location>
        <begin position="81"/>
        <end position="109"/>
    </location>
</feature>
<feature type="transmembrane region" description="Helical" evidence="1">
    <location>
        <begin position="121"/>
        <end position="140"/>
    </location>
</feature>
<evidence type="ECO:0000313" key="3">
    <source>
        <dbReference type="Proteomes" id="UP001162131"/>
    </source>
</evidence>
<dbReference type="AlphaFoldDB" id="A0AAU9IKQ5"/>
<evidence type="ECO:0000313" key="2">
    <source>
        <dbReference type="EMBL" id="CAG9311744.1"/>
    </source>
</evidence>
<comment type="caution">
    <text evidence="2">The sequence shown here is derived from an EMBL/GenBank/DDBJ whole genome shotgun (WGS) entry which is preliminary data.</text>
</comment>
<proteinExistence type="predicted"/>
<feature type="transmembrane region" description="Helical" evidence="1">
    <location>
        <begin position="7"/>
        <end position="28"/>
    </location>
</feature>
<keyword evidence="1" id="KW-0472">Membrane</keyword>
<dbReference type="EMBL" id="CAJZBQ010000005">
    <property type="protein sequence ID" value="CAG9311744.1"/>
    <property type="molecule type" value="Genomic_DNA"/>
</dbReference>
<sequence>MKGPTLLSIAYSAATFSTFYIFFTYPIAWINYAERPEYEVVNYTNYSTVIAEESGNFTCTLYMDYKDAEDRMKFANDINTWYVLGFAFCDYILMVTCAIGSIVYWYYVIKDPNDKQNLKRHIVVELLALVSLLIISPLSYPALIDDYKMCMDDNLLMRYGYFMIIQMMFFVSLCGGALLYLLIFNQHVMKSRLGEKPVICLLGLAKFLSGALSIGFLLLSALIVYHSNTKIALLVILCDEGVGLITLIYDVWKHNLISEIQPIIGPKAVKSSS</sequence>
<accession>A0AAU9IKQ5</accession>
<keyword evidence="3" id="KW-1185">Reference proteome</keyword>